<protein>
    <submittedName>
        <fullName evidence="2">Uncharacterized protein</fullName>
    </submittedName>
</protein>
<keyword evidence="3" id="KW-1185">Reference proteome</keyword>
<name>A0AAV7W8E2_PLEWA</name>
<proteinExistence type="predicted"/>
<evidence type="ECO:0000313" key="2">
    <source>
        <dbReference type="EMBL" id="KAJ1208847.1"/>
    </source>
</evidence>
<feature type="region of interest" description="Disordered" evidence="1">
    <location>
        <begin position="1"/>
        <end position="111"/>
    </location>
</feature>
<evidence type="ECO:0000313" key="3">
    <source>
        <dbReference type="Proteomes" id="UP001066276"/>
    </source>
</evidence>
<dbReference type="AlphaFoldDB" id="A0AAV7W8E2"/>
<feature type="compositionally biased region" description="Polar residues" evidence="1">
    <location>
        <begin position="55"/>
        <end position="66"/>
    </location>
</feature>
<dbReference type="EMBL" id="JANPWB010000002">
    <property type="protein sequence ID" value="KAJ1208847.1"/>
    <property type="molecule type" value="Genomic_DNA"/>
</dbReference>
<sequence>MGGTPGGGGSNRTTSGTPGGGGTPGGSGSTRATSDSPEDSGTPGGSGSRCRHKNVASNDGGISTPATIDGQGGKTTRDPATLGEERGLGREPFWKKEEEEGEQPVNPEAEL</sequence>
<gene>
    <name evidence="2" type="ORF">NDU88_004230</name>
</gene>
<reference evidence="2" key="1">
    <citation type="journal article" date="2022" name="bioRxiv">
        <title>Sequencing and chromosome-scale assembly of the giantPleurodeles waltlgenome.</title>
        <authorList>
            <person name="Brown T."/>
            <person name="Elewa A."/>
            <person name="Iarovenko S."/>
            <person name="Subramanian E."/>
            <person name="Araus A.J."/>
            <person name="Petzold A."/>
            <person name="Susuki M."/>
            <person name="Suzuki K.-i.T."/>
            <person name="Hayashi T."/>
            <person name="Toyoda A."/>
            <person name="Oliveira C."/>
            <person name="Osipova E."/>
            <person name="Leigh N.D."/>
            <person name="Simon A."/>
            <person name="Yun M.H."/>
        </authorList>
    </citation>
    <scope>NUCLEOTIDE SEQUENCE</scope>
    <source>
        <strain evidence="2">20211129_DDA</strain>
        <tissue evidence="2">Liver</tissue>
    </source>
</reference>
<feature type="compositionally biased region" description="Gly residues" evidence="1">
    <location>
        <begin position="17"/>
        <end position="28"/>
    </location>
</feature>
<organism evidence="2 3">
    <name type="scientific">Pleurodeles waltl</name>
    <name type="common">Iberian ribbed newt</name>
    <dbReference type="NCBI Taxonomy" id="8319"/>
    <lineage>
        <taxon>Eukaryota</taxon>
        <taxon>Metazoa</taxon>
        <taxon>Chordata</taxon>
        <taxon>Craniata</taxon>
        <taxon>Vertebrata</taxon>
        <taxon>Euteleostomi</taxon>
        <taxon>Amphibia</taxon>
        <taxon>Batrachia</taxon>
        <taxon>Caudata</taxon>
        <taxon>Salamandroidea</taxon>
        <taxon>Salamandridae</taxon>
        <taxon>Pleurodelinae</taxon>
        <taxon>Pleurodeles</taxon>
    </lineage>
</organism>
<evidence type="ECO:0000256" key="1">
    <source>
        <dbReference type="SAM" id="MobiDB-lite"/>
    </source>
</evidence>
<dbReference type="Proteomes" id="UP001066276">
    <property type="component" value="Chromosome 1_2"/>
</dbReference>
<feature type="compositionally biased region" description="Gly residues" evidence="1">
    <location>
        <begin position="1"/>
        <end position="10"/>
    </location>
</feature>
<comment type="caution">
    <text evidence="2">The sequence shown here is derived from an EMBL/GenBank/DDBJ whole genome shotgun (WGS) entry which is preliminary data.</text>
</comment>
<accession>A0AAV7W8E2</accession>
<feature type="compositionally biased region" description="Basic and acidic residues" evidence="1">
    <location>
        <begin position="83"/>
        <end position="98"/>
    </location>
</feature>